<dbReference type="InterPro" id="IPR051495">
    <property type="entry name" value="Epithelial_Barrier/Signaling"/>
</dbReference>
<dbReference type="Proteomes" id="UP001187343">
    <property type="component" value="Unassembled WGS sequence"/>
</dbReference>
<protein>
    <recommendedName>
        <fullName evidence="2">NIDO domain-containing protein</fullName>
    </recommendedName>
</protein>
<evidence type="ECO:0000259" key="2">
    <source>
        <dbReference type="PROSITE" id="PS51220"/>
    </source>
</evidence>
<gene>
    <name evidence="3" type="ORF">Q8A67_010720</name>
</gene>
<evidence type="ECO:0000313" key="4">
    <source>
        <dbReference type="Proteomes" id="UP001187343"/>
    </source>
</evidence>
<feature type="signal peptide" evidence="1">
    <location>
        <begin position="1"/>
        <end position="23"/>
    </location>
</feature>
<dbReference type="AlphaFoldDB" id="A0AA88Q169"/>
<name>A0AA88Q169_9TELE</name>
<evidence type="ECO:0000313" key="3">
    <source>
        <dbReference type="EMBL" id="KAK2896232.1"/>
    </source>
</evidence>
<reference evidence="3" key="1">
    <citation type="submission" date="2023-08" db="EMBL/GenBank/DDBJ databases">
        <title>Chromosome-level Genome Assembly of mud carp (Cirrhinus molitorella).</title>
        <authorList>
            <person name="Liu H."/>
        </authorList>
    </citation>
    <scope>NUCLEOTIDE SEQUENCE</scope>
    <source>
        <strain evidence="3">Prfri</strain>
        <tissue evidence="3">Muscle</tissue>
    </source>
</reference>
<dbReference type="PANTHER" id="PTHR13802">
    <property type="entry name" value="MUCIN 4-RELATED"/>
    <property type="match status" value="1"/>
</dbReference>
<keyword evidence="1" id="KW-0732">Signal</keyword>
<dbReference type="EMBL" id="JAUYZG010000010">
    <property type="protein sequence ID" value="KAK2896232.1"/>
    <property type="molecule type" value="Genomic_DNA"/>
</dbReference>
<dbReference type="InterPro" id="IPR003886">
    <property type="entry name" value="NIDO_dom"/>
</dbReference>
<proteinExistence type="predicted"/>
<accession>A0AA88Q169</accession>
<feature type="domain" description="NIDO" evidence="2">
    <location>
        <begin position="99"/>
        <end position="244"/>
    </location>
</feature>
<organism evidence="3 4">
    <name type="scientific">Cirrhinus molitorella</name>
    <name type="common">mud carp</name>
    <dbReference type="NCBI Taxonomy" id="172907"/>
    <lineage>
        <taxon>Eukaryota</taxon>
        <taxon>Metazoa</taxon>
        <taxon>Chordata</taxon>
        <taxon>Craniata</taxon>
        <taxon>Vertebrata</taxon>
        <taxon>Euteleostomi</taxon>
        <taxon>Actinopterygii</taxon>
        <taxon>Neopterygii</taxon>
        <taxon>Teleostei</taxon>
        <taxon>Ostariophysi</taxon>
        <taxon>Cypriniformes</taxon>
        <taxon>Cyprinidae</taxon>
        <taxon>Labeoninae</taxon>
        <taxon>Labeonini</taxon>
        <taxon>Cirrhinus</taxon>
    </lineage>
</organism>
<dbReference type="PANTHER" id="PTHR13802:SF65">
    <property type="entry name" value="NIDOGEN"/>
    <property type="match status" value="1"/>
</dbReference>
<dbReference type="GO" id="GO:0007160">
    <property type="term" value="P:cell-matrix adhesion"/>
    <property type="evidence" value="ECO:0007669"/>
    <property type="project" value="InterPro"/>
</dbReference>
<sequence length="244" mass="27173">MGRQGQRWPVWILLLGLSVSVSGITRQELFPFGRNAGDQSLHEGNDQTHEITLDKPITFYDGQFNKIYINTNGFVALEQPTEETEYLGNMPASFGMIAALQGDLDTSDGVGKVFFRQDSSPAFLQQAANHINRAFPEEDVVNPVHAVVVTWVDVASHQSESRGDGLEHTGRRNTFQLVIASLETMSYAILLYPRDTMQFQSTGSGYTMHVGFSKGQETYLDFSKKQGPYYRITAPKASIKNLAK</sequence>
<keyword evidence="4" id="KW-1185">Reference proteome</keyword>
<feature type="chain" id="PRO_5041652376" description="NIDO domain-containing protein" evidence="1">
    <location>
        <begin position="24"/>
        <end position="244"/>
    </location>
</feature>
<evidence type="ECO:0000256" key="1">
    <source>
        <dbReference type="SAM" id="SignalP"/>
    </source>
</evidence>
<dbReference type="PROSITE" id="PS51220">
    <property type="entry name" value="NIDO"/>
    <property type="match status" value="1"/>
</dbReference>
<comment type="caution">
    <text evidence="3">The sequence shown here is derived from an EMBL/GenBank/DDBJ whole genome shotgun (WGS) entry which is preliminary data.</text>
</comment>
<dbReference type="SMART" id="SM00539">
    <property type="entry name" value="NIDO"/>
    <property type="match status" value="1"/>
</dbReference>
<dbReference type="Pfam" id="PF06119">
    <property type="entry name" value="NIDO"/>
    <property type="match status" value="1"/>
</dbReference>